<evidence type="ECO:0000313" key="2">
    <source>
        <dbReference type="EMBL" id="QSY48656.1"/>
    </source>
</evidence>
<evidence type="ECO:0000313" key="3">
    <source>
        <dbReference type="Proteomes" id="UP000671836"/>
    </source>
</evidence>
<organism evidence="2 3">
    <name type="scientific">Streptomyces griseocarneus</name>
    <dbReference type="NCBI Taxonomy" id="51201"/>
    <lineage>
        <taxon>Bacteria</taxon>
        <taxon>Bacillati</taxon>
        <taxon>Actinomycetota</taxon>
        <taxon>Actinomycetes</taxon>
        <taxon>Kitasatosporales</taxon>
        <taxon>Streptomycetaceae</taxon>
        <taxon>Streptomyces</taxon>
    </lineage>
</organism>
<dbReference type="EMBL" id="CP071595">
    <property type="protein sequence ID" value="QSY48656.1"/>
    <property type="molecule type" value="Genomic_DNA"/>
</dbReference>
<name>A0ABX7RP51_9ACTN</name>
<sequence length="378" mass="42112">MTATTRPHVLREPPFRIPADRADLHRFLRAALALEHLTVPPYLTAMYTLRPGTNRPAFYAVRAVVLEEMLHMALVANLLNAVGGRVLTADPRFVTGYPALLPYSRDRITVSLRHFGVTALETFLRIEQPEFVSGPPGHAPAREDQGWTSIGQFYGTIREGVLRLSAELGERRLFSGDPALQVGPEHFYNSGGEIFAVTDLASALKALQVITEQGEGVSMSVFDSDDRIFGEAREPAHYFRFNELLQQRSYAPHDTPAGGPTGPAVDVTWHDVHPIDPEARVAHYPRGSAVRRAAEEFNDVYAQLLCVLETAFTGAPRALGDAAPVMLRMRLLAERLYRNPHPDPAKRARGLHASATYEVTERHFERARRFVPLRRAGR</sequence>
<dbReference type="Proteomes" id="UP000671836">
    <property type="component" value="Chromosome"/>
</dbReference>
<evidence type="ECO:0000259" key="1">
    <source>
        <dbReference type="Pfam" id="PF12902"/>
    </source>
</evidence>
<dbReference type="RefSeq" id="WP_086573420.1">
    <property type="nucleotide sequence ID" value="NZ_CP071595.1"/>
</dbReference>
<accession>A0ABX7RP51</accession>
<dbReference type="InterPro" id="IPR026820">
    <property type="entry name" value="VioB/RebD_dom"/>
</dbReference>
<dbReference type="InterPro" id="IPR012347">
    <property type="entry name" value="Ferritin-like"/>
</dbReference>
<dbReference type="Gene3D" id="1.20.1260.10">
    <property type="match status" value="1"/>
</dbReference>
<proteinExistence type="predicted"/>
<dbReference type="Pfam" id="PF12902">
    <property type="entry name" value="Ferritin-like"/>
    <property type="match status" value="1"/>
</dbReference>
<protein>
    <submittedName>
        <fullName evidence="2">Ferritin-like protein</fullName>
    </submittedName>
</protein>
<gene>
    <name evidence="2" type="ORF">J3S04_26880</name>
</gene>
<keyword evidence="3" id="KW-1185">Reference proteome</keyword>
<dbReference type="PANTHER" id="PTHR34400">
    <property type="match status" value="1"/>
</dbReference>
<dbReference type="PANTHER" id="PTHR34400:SF4">
    <property type="entry name" value="MEMBRANE PROTEIN"/>
    <property type="match status" value="1"/>
</dbReference>
<reference evidence="2 3" key="1">
    <citation type="submission" date="2021-03" db="EMBL/GenBank/DDBJ databases">
        <title>Streptomyces strains.</title>
        <authorList>
            <person name="Lund M.B."/>
            <person name="Toerring T."/>
        </authorList>
    </citation>
    <scope>NUCLEOTIDE SEQUENCE [LARGE SCALE GENOMIC DNA]</scope>
    <source>
        <strain evidence="2 3">KCC S-1010</strain>
    </source>
</reference>
<feature type="domain" description="Iminophenyl-pyruvate dimer synthase" evidence="1">
    <location>
        <begin position="28"/>
        <end position="245"/>
    </location>
</feature>